<dbReference type="EMBL" id="CALSDN010000001">
    <property type="protein sequence ID" value="CAH6718706.1"/>
    <property type="molecule type" value="Genomic_DNA"/>
</dbReference>
<keyword evidence="2" id="KW-1185">Reference proteome</keyword>
<evidence type="ECO:0000313" key="1">
    <source>
        <dbReference type="EMBL" id="CAH6718706.1"/>
    </source>
</evidence>
<accession>A0ACA9Y2X5</accession>
<name>A0ACA9Y2X5_9ASCO</name>
<comment type="caution">
    <text evidence="1">The sequence shown here is derived from an EMBL/GenBank/DDBJ whole genome shotgun (WGS) entry which is preliminary data.</text>
</comment>
<proteinExistence type="predicted"/>
<protein>
    <submittedName>
        <fullName evidence="1">Uncharacterized protein</fullName>
    </submittedName>
</protein>
<reference evidence="1" key="1">
    <citation type="submission" date="2022-06" db="EMBL/GenBank/DDBJ databases">
        <authorList>
            <person name="Legras J.-L."/>
            <person name="Devillers H."/>
            <person name="Grondin C."/>
        </authorList>
    </citation>
    <scope>NUCLEOTIDE SEQUENCE</scope>
    <source>
        <strain evidence="1">CLIB 1444</strain>
    </source>
</reference>
<dbReference type="Proteomes" id="UP001152531">
    <property type="component" value="Unassembled WGS sequence"/>
</dbReference>
<organism evidence="1 2">
    <name type="scientific">[Candida] jaroonii</name>
    <dbReference type="NCBI Taxonomy" id="467808"/>
    <lineage>
        <taxon>Eukaryota</taxon>
        <taxon>Fungi</taxon>
        <taxon>Dikarya</taxon>
        <taxon>Ascomycota</taxon>
        <taxon>Saccharomycotina</taxon>
        <taxon>Pichiomycetes</taxon>
        <taxon>Debaryomycetaceae</taxon>
        <taxon>Yamadazyma</taxon>
    </lineage>
</organism>
<evidence type="ECO:0000313" key="2">
    <source>
        <dbReference type="Proteomes" id="UP001152531"/>
    </source>
</evidence>
<sequence length="514" mass="57675">MNPLNSSPSSNIDPQLYNKTPKVKSKEPNFTGWTPLISKNNDMNITPSSKFLNNILVNFNQQPSGDIDYSNGLNLTPFLNHNINLNLLNSNSMNHVINNQIQLQSSNQASSNNQNNGNTSLNMSGLSFTPFHDKSILLSDFFTDSPIKGTPLKDLQTITPSKFLDKKRTSIFQDPKSATKISLNNLNQMNKDKAKILNDETDDEVDNETDDEENKSKKRKFQKIATTPSKILIDITNEQNKLKRTPIKELPMNFRTPAKVIENSSPSTVILSSATKSPKENLPQSPTPNKSFKPMMGTFSEVKEPKSKKKKLNNTPTNLPIKTSIINTNQGTRFKPSNRAQMQAGMNKFQIVLNDGNNVKRGRKSKKSKKTSQPSQPSQTFNSNQSIPQPQIKIPKQHMTTNMQNGEVSNLSVNSMISHNLTQGTDHTSFDIQATPNKFSLDKFFDKNSPNSQNLLNQVLNYKMNPPQIPPNQPQPQNGMMMSTPTHQNVYSDDEGNISLSAFSYFRKELVDNE</sequence>
<gene>
    <name evidence="1" type="ORF">CLIB1444_01S12728</name>
</gene>